<keyword evidence="3" id="KW-1185">Reference proteome</keyword>
<dbReference type="Gene3D" id="3.40.47.10">
    <property type="match status" value="1"/>
</dbReference>
<dbReference type="InterPro" id="IPR002155">
    <property type="entry name" value="Thiolase"/>
</dbReference>
<dbReference type="RefSeq" id="WP_275229643.1">
    <property type="nucleotide sequence ID" value="NZ_JARESE010000062.1"/>
</dbReference>
<evidence type="ECO:0000259" key="1">
    <source>
        <dbReference type="Pfam" id="PF22691"/>
    </source>
</evidence>
<dbReference type="SUPFAM" id="SSF53901">
    <property type="entry name" value="Thiolase-like"/>
    <property type="match status" value="2"/>
</dbReference>
<sequence length="403" mass="43976">MARNPLKDQVAVVGVGSTAYGRDQQRSLLSLGVEAALKAMADAGIDRRGIDGICGSGMSPLAVGNAGFLSVQGALGIEKVTWGKNGWLGSAFVFAVEAVFSGLCDTCLVVQSYRREVNMSRSAARDPFRLRASRFGETGGMGGRDFARRWLHSGEPYAAWMKRYMHDYGVGKDAFGLMAVNNRSHGARNPDAVIQRAITLDDYHASRMVWEPMQMLDMDIPVDGAEAFVITTAERARDLRQKPVTVHAMSLGGTRVGEFYENTLPWTENAFWVAMEGLWARSDLTRTDVDLFYPYDGYTIDAVAVVEAAGFCKPGEAGDYFRDCWDRRENILRLNGGRTLVTTGGGGLAHGRSGGSNLYAEAVRQLRGSQGERQARHADSALITIGSMYHDPSAVLLRAGERR</sequence>
<evidence type="ECO:0000313" key="3">
    <source>
        <dbReference type="Proteomes" id="UP001216253"/>
    </source>
</evidence>
<feature type="domain" description="Thiolase C-terminal" evidence="1">
    <location>
        <begin position="267"/>
        <end position="395"/>
    </location>
</feature>
<dbReference type="Pfam" id="PF22691">
    <property type="entry name" value="Thiolase_C_1"/>
    <property type="match status" value="1"/>
</dbReference>
<name>A0ABT5WUI8_9SPHN</name>
<dbReference type="Proteomes" id="UP001216253">
    <property type="component" value="Unassembled WGS sequence"/>
</dbReference>
<dbReference type="PIRSF" id="PIRSF000429">
    <property type="entry name" value="Ac-CoA_Ac_transf"/>
    <property type="match status" value="1"/>
</dbReference>
<evidence type="ECO:0000313" key="2">
    <source>
        <dbReference type="EMBL" id="MDE8653562.1"/>
    </source>
</evidence>
<dbReference type="PANTHER" id="PTHR42870:SF1">
    <property type="entry name" value="NON-SPECIFIC LIPID-TRANSFER PROTEIN-LIKE 2"/>
    <property type="match status" value="1"/>
</dbReference>
<proteinExistence type="predicted"/>
<comment type="caution">
    <text evidence="2">The sequence shown here is derived from an EMBL/GenBank/DDBJ whole genome shotgun (WGS) entry which is preliminary data.</text>
</comment>
<accession>A0ABT5WUI8</accession>
<dbReference type="CDD" id="cd00829">
    <property type="entry name" value="SCP-x_thiolase"/>
    <property type="match status" value="1"/>
</dbReference>
<dbReference type="InterPro" id="IPR016039">
    <property type="entry name" value="Thiolase-like"/>
</dbReference>
<dbReference type="EMBL" id="JARESE010000062">
    <property type="protein sequence ID" value="MDE8653562.1"/>
    <property type="molecule type" value="Genomic_DNA"/>
</dbReference>
<protein>
    <submittedName>
        <fullName evidence="2">Thiolase family protein</fullName>
    </submittedName>
</protein>
<organism evidence="2 3">
    <name type="scientific">Novosphingobium album</name>
    <name type="common">ex Liu et al. 2023</name>
    <dbReference type="NCBI Taxonomy" id="3031130"/>
    <lineage>
        <taxon>Bacteria</taxon>
        <taxon>Pseudomonadati</taxon>
        <taxon>Pseudomonadota</taxon>
        <taxon>Alphaproteobacteria</taxon>
        <taxon>Sphingomonadales</taxon>
        <taxon>Sphingomonadaceae</taxon>
        <taxon>Novosphingobium</taxon>
    </lineage>
</organism>
<gene>
    <name evidence="2" type="ORF">PYV00_17825</name>
</gene>
<dbReference type="InterPro" id="IPR055140">
    <property type="entry name" value="Thiolase_C_2"/>
</dbReference>
<reference evidence="2 3" key="1">
    <citation type="submission" date="2023-03" db="EMBL/GenBank/DDBJ databases">
        <title>NovoSphingobium album sp. nov. isolated from polycyclic aromatic hydrocarbons- and heavy-metal polluted soil.</title>
        <authorList>
            <person name="Liu Z."/>
            <person name="Wang K."/>
        </authorList>
    </citation>
    <scope>NUCLEOTIDE SEQUENCE [LARGE SCALE GENOMIC DNA]</scope>
    <source>
        <strain evidence="2 3">H3SJ31-1</strain>
    </source>
</reference>
<dbReference type="PANTHER" id="PTHR42870">
    <property type="entry name" value="ACETYL-COA C-ACETYLTRANSFERASE"/>
    <property type="match status" value="1"/>
</dbReference>